<keyword evidence="9" id="KW-1185">Reference proteome</keyword>
<dbReference type="UniPathway" id="UPA00251">
    <property type="reaction ID" value="UER00322"/>
</dbReference>
<keyword evidence="7" id="KW-0627">Porphyrin biosynthesis</keyword>
<comment type="similarity">
    <text evidence="2">Belongs to the aerobic coproporphyrinogen-III oxidase family.</text>
</comment>
<dbReference type="PIRSF" id="PIRSF000166">
    <property type="entry name" value="Coproporphyri_ox"/>
    <property type="match status" value="1"/>
</dbReference>
<evidence type="ECO:0000256" key="2">
    <source>
        <dbReference type="ARBA" id="ARBA00010644"/>
    </source>
</evidence>
<reference evidence="8 9" key="1">
    <citation type="journal article" date="2008" name="Nature">
        <title>The Trichoplax genome and the nature of placozoans.</title>
        <authorList>
            <person name="Srivastava M."/>
            <person name="Begovic E."/>
            <person name="Chapman J."/>
            <person name="Putnam N.H."/>
            <person name="Hellsten U."/>
            <person name="Kawashima T."/>
            <person name="Kuo A."/>
            <person name="Mitros T."/>
            <person name="Salamov A."/>
            <person name="Carpenter M.L."/>
            <person name="Signorovitch A.Y."/>
            <person name="Moreno M.A."/>
            <person name="Kamm K."/>
            <person name="Grimwood J."/>
            <person name="Schmutz J."/>
            <person name="Shapiro H."/>
            <person name="Grigoriev I.V."/>
            <person name="Buss L.W."/>
            <person name="Schierwater B."/>
            <person name="Dellaporta S.L."/>
            <person name="Rokhsar D.S."/>
        </authorList>
    </citation>
    <scope>NUCLEOTIDE SEQUENCE [LARGE SCALE GENOMIC DNA]</scope>
    <source>
        <strain evidence="8 9">Grell-BS-1999</strain>
    </source>
</reference>
<accession>B3RYM5</accession>
<comment type="subunit">
    <text evidence="3">Homodimer.</text>
</comment>
<dbReference type="PhylomeDB" id="B3RYM5"/>
<sequence length="362" mass="41760">MNICLYCITLQLDFWISNPLYFTLQAAATNDEVDTSKFMTTPVTDLQKLQETKDDMKTKMELMIMKIQADLCKSLESFDEKKFIVDKWLRKKGGGGISCVIQDGTVFEKAAVLISVVHGNLSEDAIKRMKSRRGDIKGKSLPFFAAGISSVIHPRSPMIPTFHFNYRYFEIIDDDGQKHWWFGGGSDLTPYYLDVADAKHFHKTLKRACDMHNPKFYPEFKNWCDKYFYITHRQEHRGIGGIFFDDLDTLGSQGTFEFVKSCAEAVIPSYVPMVRKHVNDGYGYAERHWQLLRRGRYVEFNLVYDRGTKFGLATPEARIESILASLPLAAKWEYMHSITPNSKEEELMNVLKEVKDWAAEDD</sequence>
<dbReference type="EC" id="1.3.3.3" evidence="4"/>
<dbReference type="OMA" id="VHANWRY"/>
<protein>
    <recommendedName>
        <fullName evidence="4">coproporphyrinogen oxidase</fullName>
        <ecNumber evidence="4">1.3.3.3</ecNumber>
    </recommendedName>
</protein>
<dbReference type="InterPro" id="IPR018375">
    <property type="entry name" value="Coprogen_oxidase_CS"/>
</dbReference>
<evidence type="ECO:0000313" key="9">
    <source>
        <dbReference type="Proteomes" id="UP000009022"/>
    </source>
</evidence>
<comment type="pathway">
    <text evidence="1">Porphyrin-containing compound metabolism; protoporphyrin-IX biosynthesis; protoporphyrinogen-IX from coproporphyrinogen-III (O2 route): step 1/1.</text>
</comment>
<dbReference type="PRINTS" id="PR00073">
    <property type="entry name" value="COPRGNOXDASE"/>
</dbReference>
<gene>
    <name evidence="8" type="ORF">TRIADDRAFT_25736</name>
</gene>
<dbReference type="NCBIfam" id="NF003727">
    <property type="entry name" value="PRK05330.1"/>
    <property type="match status" value="1"/>
</dbReference>
<dbReference type="GO" id="GO:0006782">
    <property type="term" value="P:protoporphyrinogen IX biosynthetic process"/>
    <property type="evidence" value="ECO:0000318"/>
    <property type="project" value="GO_Central"/>
</dbReference>
<dbReference type="CTD" id="6754169"/>
<dbReference type="eggNOG" id="KOG1518">
    <property type="taxonomic scope" value="Eukaryota"/>
</dbReference>
<dbReference type="Pfam" id="PF01218">
    <property type="entry name" value="Coprogen_oxidas"/>
    <property type="match status" value="1"/>
</dbReference>
<dbReference type="InterPro" id="IPR036406">
    <property type="entry name" value="Coprogen_oxidase_aer_sf"/>
</dbReference>
<dbReference type="RefSeq" id="XP_002112956.1">
    <property type="nucleotide sequence ID" value="XM_002112920.1"/>
</dbReference>
<evidence type="ECO:0000256" key="4">
    <source>
        <dbReference type="ARBA" id="ARBA00012869"/>
    </source>
</evidence>
<dbReference type="GeneID" id="6754169"/>
<dbReference type="STRING" id="10228.B3RYM5"/>
<dbReference type="OrthoDB" id="15318at2759"/>
<organism evidence="8 9">
    <name type="scientific">Trichoplax adhaerens</name>
    <name type="common">Trichoplax reptans</name>
    <dbReference type="NCBI Taxonomy" id="10228"/>
    <lineage>
        <taxon>Eukaryota</taxon>
        <taxon>Metazoa</taxon>
        <taxon>Placozoa</taxon>
        <taxon>Uniplacotomia</taxon>
        <taxon>Trichoplacea</taxon>
        <taxon>Trichoplacidae</taxon>
        <taxon>Trichoplax</taxon>
    </lineage>
</organism>
<keyword evidence="6" id="KW-0350">Heme biosynthesis</keyword>
<keyword evidence="5" id="KW-0560">Oxidoreductase</keyword>
<dbReference type="HOGENOM" id="CLU_026169_0_1_1"/>
<dbReference type="GO" id="GO:0005737">
    <property type="term" value="C:cytoplasm"/>
    <property type="evidence" value="ECO:0000318"/>
    <property type="project" value="GO_Central"/>
</dbReference>
<dbReference type="InterPro" id="IPR001260">
    <property type="entry name" value="Coprogen_oxidase_aer"/>
</dbReference>
<evidence type="ECO:0000256" key="5">
    <source>
        <dbReference type="ARBA" id="ARBA00023002"/>
    </source>
</evidence>
<dbReference type="AlphaFoldDB" id="B3RYM5"/>
<dbReference type="Gene3D" id="3.40.1500.10">
    <property type="entry name" value="Coproporphyrinogen III oxidase, aerobic"/>
    <property type="match status" value="1"/>
</dbReference>
<dbReference type="PROSITE" id="PS01021">
    <property type="entry name" value="COPROGEN_OXIDASE"/>
    <property type="match status" value="1"/>
</dbReference>
<evidence type="ECO:0000256" key="7">
    <source>
        <dbReference type="ARBA" id="ARBA00023244"/>
    </source>
</evidence>
<name>B3RYM5_TRIAD</name>
<dbReference type="KEGG" id="tad:TRIADDRAFT_25736"/>
<dbReference type="PANTHER" id="PTHR10755:SF0">
    <property type="entry name" value="OXYGEN-DEPENDENT COPROPORPHYRINOGEN-III OXIDASE, MITOCHONDRIAL"/>
    <property type="match status" value="1"/>
</dbReference>
<evidence type="ECO:0000256" key="6">
    <source>
        <dbReference type="ARBA" id="ARBA00023133"/>
    </source>
</evidence>
<dbReference type="SUPFAM" id="SSF102886">
    <property type="entry name" value="Coproporphyrinogen III oxidase"/>
    <property type="match status" value="1"/>
</dbReference>
<evidence type="ECO:0000313" key="8">
    <source>
        <dbReference type="EMBL" id="EDV25066.1"/>
    </source>
</evidence>
<dbReference type="GO" id="GO:0004109">
    <property type="term" value="F:coproporphyrinogen oxidase activity"/>
    <property type="evidence" value="ECO:0000318"/>
    <property type="project" value="GO_Central"/>
</dbReference>
<dbReference type="InParanoid" id="B3RYM5"/>
<evidence type="ECO:0000256" key="1">
    <source>
        <dbReference type="ARBA" id="ARBA00005168"/>
    </source>
</evidence>
<proteinExistence type="inferred from homology"/>
<evidence type="ECO:0000256" key="3">
    <source>
        <dbReference type="ARBA" id="ARBA00011738"/>
    </source>
</evidence>
<dbReference type="FunFam" id="3.40.1500.10:FF:000002">
    <property type="entry name" value="oxygen-dependent coproporphyrinogen-III oxidase, mitochondrial"/>
    <property type="match status" value="1"/>
</dbReference>
<dbReference type="PANTHER" id="PTHR10755">
    <property type="entry name" value="COPROPORPHYRINOGEN III OXIDASE, MITOCHONDRIAL"/>
    <property type="match status" value="1"/>
</dbReference>
<dbReference type="EMBL" id="DS985245">
    <property type="protein sequence ID" value="EDV25066.1"/>
    <property type="molecule type" value="Genomic_DNA"/>
</dbReference>
<dbReference type="FunCoup" id="B3RYM5">
    <property type="interactions" value="1573"/>
</dbReference>
<dbReference type="Proteomes" id="UP000009022">
    <property type="component" value="Unassembled WGS sequence"/>
</dbReference>